<reference evidence="1 2" key="1">
    <citation type="submission" date="2019-06" db="EMBL/GenBank/DDBJ databases">
        <title>Whole genome shotgun sequence of Brevibacillus formosus NBRC 15716.</title>
        <authorList>
            <person name="Hosoyama A."/>
            <person name="Uohara A."/>
            <person name="Ohji S."/>
            <person name="Ichikawa N."/>
        </authorList>
    </citation>
    <scope>NUCLEOTIDE SEQUENCE [LARGE SCALE GENOMIC DNA]</scope>
    <source>
        <strain evidence="1 2">NBRC 15716</strain>
    </source>
</reference>
<dbReference type="SUPFAM" id="SSF53383">
    <property type="entry name" value="PLP-dependent transferases"/>
    <property type="match status" value="1"/>
</dbReference>
<proteinExistence type="predicted"/>
<keyword evidence="2" id="KW-1185">Reference proteome</keyword>
<dbReference type="Gene3D" id="3.90.1150.10">
    <property type="entry name" value="Aspartate Aminotransferase, domain 1"/>
    <property type="match status" value="1"/>
</dbReference>
<protein>
    <submittedName>
        <fullName evidence="1">Uncharacterized protein</fullName>
    </submittedName>
</protein>
<dbReference type="InterPro" id="IPR015422">
    <property type="entry name" value="PyrdxlP-dep_Trfase_small"/>
</dbReference>
<dbReference type="GeneID" id="87585403"/>
<sequence length="63" mass="7130">MIFRIDHPVHTWQTFVEAAQAHGLRIAELGHGRIRAVTHSDIETADIDKALSIVRELLQFQAV</sequence>
<comment type="caution">
    <text evidence="1">The sequence shown here is derived from an EMBL/GenBank/DDBJ whole genome shotgun (WGS) entry which is preliminary data.</text>
</comment>
<dbReference type="Proteomes" id="UP000319498">
    <property type="component" value="Unassembled WGS sequence"/>
</dbReference>
<evidence type="ECO:0000313" key="2">
    <source>
        <dbReference type="Proteomes" id="UP000319498"/>
    </source>
</evidence>
<accession>A0ABQ0T851</accession>
<evidence type="ECO:0000313" key="1">
    <source>
        <dbReference type="EMBL" id="GED59486.1"/>
    </source>
</evidence>
<name>A0ABQ0T851_9BACL</name>
<dbReference type="InterPro" id="IPR015424">
    <property type="entry name" value="PyrdxlP-dep_Trfase"/>
</dbReference>
<gene>
    <name evidence="1" type="ORF">BFO01nite_36180</name>
</gene>
<organism evidence="1 2">
    <name type="scientific">Brevibacillus formosus</name>
    <dbReference type="NCBI Taxonomy" id="54913"/>
    <lineage>
        <taxon>Bacteria</taxon>
        <taxon>Bacillati</taxon>
        <taxon>Bacillota</taxon>
        <taxon>Bacilli</taxon>
        <taxon>Bacillales</taxon>
        <taxon>Paenibacillaceae</taxon>
        <taxon>Brevibacillus</taxon>
    </lineage>
</organism>
<dbReference type="RefSeq" id="WP_236697859.1">
    <property type="nucleotide sequence ID" value="NZ_JBCMYQ010000013.1"/>
</dbReference>
<dbReference type="EMBL" id="BJOL01000020">
    <property type="protein sequence ID" value="GED59486.1"/>
    <property type="molecule type" value="Genomic_DNA"/>
</dbReference>